<dbReference type="Gene3D" id="3.90.1300.10">
    <property type="entry name" value="Amidase signature (AS) domain"/>
    <property type="match status" value="1"/>
</dbReference>
<protein>
    <recommendedName>
        <fullName evidence="1">Amidase domain-containing protein</fullName>
    </recommendedName>
</protein>
<dbReference type="InterPro" id="IPR023631">
    <property type="entry name" value="Amidase_dom"/>
</dbReference>
<dbReference type="InterPro" id="IPR036928">
    <property type="entry name" value="AS_sf"/>
</dbReference>
<dbReference type="Pfam" id="PF01425">
    <property type="entry name" value="Amidase"/>
    <property type="match status" value="1"/>
</dbReference>
<dbReference type="PANTHER" id="PTHR42678:SF11">
    <property type="entry name" value="AMIDASE FAMILY PROTEIN"/>
    <property type="match status" value="1"/>
</dbReference>
<feature type="domain" description="Amidase" evidence="1">
    <location>
        <begin position="9"/>
        <end position="187"/>
    </location>
</feature>
<evidence type="ECO:0000313" key="3">
    <source>
        <dbReference type="Proteomes" id="UP000696573"/>
    </source>
</evidence>
<accession>A0A9N9UZR6</accession>
<name>A0A9N9UZR6_9HYPO</name>
<reference evidence="2" key="1">
    <citation type="submission" date="2021-10" db="EMBL/GenBank/DDBJ databases">
        <authorList>
            <person name="Piombo E."/>
        </authorList>
    </citation>
    <scope>NUCLEOTIDE SEQUENCE</scope>
</reference>
<evidence type="ECO:0000259" key="1">
    <source>
        <dbReference type="Pfam" id="PF01425"/>
    </source>
</evidence>
<keyword evidence="3" id="KW-1185">Reference proteome</keyword>
<feature type="non-terminal residue" evidence="2">
    <location>
        <position position="206"/>
    </location>
</feature>
<organism evidence="2 3">
    <name type="scientific">Clonostachys rhizophaga</name>
    <dbReference type="NCBI Taxonomy" id="160324"/>
    <lineage>
        <taxon>Eukaryota</taxon>
        <taxon>Fungi</taxon>
        <taxon>Dikarya</taxon>
        <taxon>Ascomycota</taxon>
        <taxon>Pezizomycotina</taxon>
        <taxon>Sordariomycetes</taxon>
        <taxon>Hypocreomycetidae</taxon>
        <taxon>Hypocreales</taxon>
        <taxon>Bionectriaceae</taxon>
        <taxon>Clonostachys</taxon>
    </lineage>
</organism>
<comment type="caution">
    <text evidence="2">The sequence shown here is derived from an EMBL/GenBank/DDBJ whole genome shotgun (WGS) entry which is preliminary data.</text>
</comment>
<dbReference type="SUPFAM" id="SSF75304">
    <property type="entry name" value="Amidase signature (AS) enzymes"/>
    <property type="match status" value="1"/>
</dbReference>
<dbReference type="AlphaFoldDB" id="A0A9N9UZR6"/>
<evidence type="ECO:0000313" key="2">
    <source>
        <dbReference type="EMBL" id="CAH0014448.1"/>
    </source>
</evidence>
<dbReference type="PANTHER" id="PTHR42678">
    <property type="entry name" value="AMIDASE"/>
    <property type="match status" value="1"/>
</dbReference>
<proteinExistence type="predicted"/>
<dbReference type="EMBL" id="CABFNQ020000430">
    <property type="protein sequence ID" value="CAH0014448.1"/>
    <property type="molecule type" value="Genomic_DNA"/>
</dbReference>
<dbReference type="Proteomes" id="UP000696573">
    <property type="component" value="Unassembled WGS sequence"/>
</dbReference>
<dbReference type="OrthoDB" id="566138at2759"/>
<gene>
    <name evidence="2" type="ORF">CRHIZ90672A_00018614</name>
</gene>
<sequence>MADGGIQRGLFGRAESPYDPKYSTTAYASGSSNGCGTSTACSFASFGFAGETVTSGRSSASNNGLVGYSPSRSVTPARGQWPLYPTCDVIVPNTRSVEDMLAVLNIIVAEDDADRGSDYWRNQKHVAIPNVSEVRPADYLSLKETSALYGKRIAVPRFQALWDVARRDLEAAGATVVETDFPPLEQYTKQDFPGQNYNVLGMLSSC</sequence>